<dbReference type="Proteomes" id="UP000593574">
    <property type="component" value="Unassembled WGS sequence"/>
</dbReference>
<keyword evidence="2" id="KW-1185">Reference proteome</keyword>
<proteinExistence type="predicted"/>
<accession>A0A7J8ZKP3</accession>
<comment type="caution">
    <text evidence="1">The sequence shown here is derived from an EMBL/GenBank/DDBJ whole genome shotgun (WGS) entry which is preliminary data.</text>
</comment>
<sequence length="75" mass="8562">MSDEILDPQLSPSRSRKTTVDITFVVVIAFACLQAKPKAQPTMKSVSQESYTSNLQFQCLFMKYLLSNLRIMRCL</sequence>
<gene>
    <name evidence="1" type="ORF">Golax_011484</name>
</gene>
<name>A0A7J8ZKP3_9ROSI</name>
<dbReference type="AlphaFoldDB" id="A0A7J8ZKP3"/>
<reference evidence="1 2" key="1">
    <citation type="journal article" date="2019" name="Genome Biol. Evol.">
        <title>Insights into the evolution of the New World diploid cottons (Gossypium, subgenus Houzingenia) based on genome sequencing.</title>
        <authorList>
            <person name="Grover C.E."/>
            <person name="Arick M.A. 2nd"/>
            <person name="Thrash A."/>
            <person name="Conover J.L."/>
            <person name="Sanders W.S."/>
            <person name="Peterson D.G."/>
            <person name="Frelichowski J.E."/>
            <person name="Scheffler J.A."/>
            <person name="Scheffler B.E."/>
            <person name="Wendel J.F."/>
        </authorList>
    </citation>
    <scope>NUCLEOTIDE SEQUENCE [LARGE SCALE GENOMIC DNA]</scope>
    <source>
        <strain evidence="1">4</strain>
        <tissue evidence="1">Leaf</tissue>
    </source>
</reference>
<protein>
    <submittedName>
        <fullName evidence="1">Uncharacterized protein</fullName>
    </submittedName>
</protein>
<evidence type="ECO:0000313" key="2">
    <source>
        <dbReference type="Proteomes" id="UP000593574"/>
    </source>
</evidence>
<dbReference type="EMBL" id="JABEZV010000006">
    <property type="protein sequence ID" value="MBA0712378.1"/>
    <property type="molecule type" value="Genomic_DNA"/>
</dbReference>
<organism evidence="1 2">
    <name type="scientific">Gossypium laxum</name>
    <dbReference type="NCBI Taxonomy" id="34288"/>
    <lineage>
        <taxon>Eukaryota</taxon>
        <taxon>Viridiplantae</taxon>
        <taxon>Streptophyta</taxon>
        <taxon>Embryophyta</taxon>
        <taxon>Tracheophyta</taxon>
        <taxon>Spermatophyta</taxon>
        <taxon>Magnoliopsida</taxon>
        <taxon>eudicotyledons</taxon>
        <taxon>Gunneridae</taxon>
        <taxon>Pentapetalae</taxon>
        <taxon>rosids</taxon>
        <taxon>malvids</taxon>
        <taxon>Malvales</taxon>
        <taxon>Malvaceae</taxon>
        <taxon>Malvoideae</taxon>
        <taxon>Gossypium</taxon>
    </lineage>
</organism>
<evidence type="ECO:0000313" key="1">
    <source>
        <dbReference type="EMBL" id="MBA0712378.1"/>
    </source>
</evidence>